<dbReference type="EMBL" id="CABPSA010000005">
    <property type="protein sequence ID" value="VVE20183.1"/>
    <property type="molecule type" value="Genomic_DNA"/>
</dbReference>
<evidence type="ECO:0000313" key="1">
    <source>
        <dbReference type="EMBL" id="VVE20183.1"/>
    </source>
</evidence>
<reference evidence="1 2" key="1">
    <citation type="submission" date="2019-08" db="EMBL/GenBank/DDBJ databases">
        <authorList>
            <person name="Peeters C."/>
        </authorList>
    </citation>
    <scope>NUCLEOTIDE SEQUENCE [LARGE SCALE GENOMIC DNA]</scope>
    <source>
        <strain evidence="1 2">LMG 31010</strain>
    </source>
</reference>
<dbReference type="AlphaFoldDB" id="A0A5E4W7V0"/>
<evidence type="ECO:0008006" key="3">
    <source>
        <dbReference type="Google" id="ProtNLM"/>
    </source>
</evidence>
<name>A0A5E4W7V0_9BURK</name>
<gene>
    <name evidence="1" type="ORF">PCO31010_03119</name>
</gene>
<evidence type="ECO:0000313" key="2">
    <source>
        <dbReference type="Proteomes" id="UP000343335"/>
    </source>
</evidence>
<dbReference type="Proteomes" id="UP000343335">
    <property type="component" value="Unassembled WGS sequence"/>
</dbReference>
<organism evidence="1 2">
    <name type="scientific">Pandoraea commovens</name>
    <dbReference type="NCBI Taxonomy" id="2508289"/>
    <lineage>
        <taxon>Bacteria</taxon>
        <taxon>Pseudomonadati</taxon>
        <taxon>Pseudomonadota</taxon>
        <taxon>Betaproteobacteria</taxon>
        <taxon>Burkholderiales</taxon>
        <taxon>Burkholderiaceae</taxon>
        <taxon>Pandoraea</taxon>
    </lineage>
</organism>
<protein>
    <recommendedName>
        <fullName evidence="3">EscI/YscI/HrpB family type III secretion system inner rod protein</fullName>
    </recommendedName>
</protein>
<accession>A0A5E4W7V0</accession>
<sequence length="106" mass="11367">MPTIQVLTHLVQPDSQVSGFPPLPADREATDAQAASLFRKAVEALESIESQHSKLSGALEAVGPDMSSSEMLLLQSQMIKVHTTDEIAGKIVTQSAQNLDTLARIQ</sequence>
<dbReference type="RefSeq" id="WP_150665027.1">
    <property type="nucleotide sequence ID" value="NZ_CABPSA010000005.1"/>
</dbReference>
<proteinExistence type="predicted"/>